<dbReference type="InterPro" id="IPR005702">
    <property type="entry name" value="Wzc-like_C"/>
</dbReference>
<dbReference type="OrthoDB" id="59682at2"/>
<name>A0A246BHR2_9DEIO</name>
<dbReference type="Gene3D" id="3.40.50.300">
    <property type="entry name" value="P-loop containing nucleotide triphosphate hydrolases"/>
    <property type="match status" value="1"/>
</dbReference>
<dbReference type="AlphaFoldDB" id="A0A246BHR2"/>
<feature type="domain" description="CobQ/CobB/MinD/ParA nucleotide binding" evidence="4">
    <location>
        <begin position="344"/>
        <end position="535"/>
    </location>
</feature>
<gene>
    <name evidence="5" type="ORF">CBQ26_14925</name>
</gene>
<dbReference type="RefSeq" id="WP_088249437.1">
    <property type="nucleotide sequence ID" value="NZ_NHMK01000022.1"/>
</dbReference>
<dbReference type="Proteomes" id="UP000197208">
    <property type="component" value="Unassembled WGS sequence"/>
</dbReference>
<dbReference type="PANTHER" id="PTHR32309">
    <property type="entry name" value="TYROSINE-PROTEIN KINASE"/>
    <property type="match status" value="1"/>
</dbReference>
<dbReference type="InterPro" id="IPR050445">
    <property type="entry name" value="Bact_polysacc_biosynth/exp"/>
</dbReference>
<evidence type="ECO:0000256" key="3">
    <source>
        <dbReference type="SAM" id="Phobius"/>
    </source>
</evidence>
<dbReference type="SUPFAM" id="SSF52540">
    <property type="entry name" value="P-loop containing nucleoside triphosphate hydrolases"/>
    <property type="match status" value="1"/>
</dbReference>
<evidence type="ECO:0000313" key="5">
    <source>
        <dbReference type="EMBL" id="OWL94806.1"/>
    </source>
</evidence>
<keyword evidence="3" id="KW-0812">Transmembrane</keyword>
<sequence>MTPTGEDLDLTRSFGALRRAAWLIVLLAALAGTGTYFAFREQTPLYRAETMILSAGSQTGNQRVNDTLVSAPPLPPGAIKGALNSQNVQGVVRDRLSEIRELTPAERARLAADLNQAISTGKGETLTIAGQSDLYGNGTFLLSALHENPRVAAKLANLAGNALLAWDTQRGLVKVTAAADVLRLQLTDIERRIAQTGADTRTPSSLRQTLLTQRSDRLDALNRLLALEKAVVGSLTIVAPAAVPSRPIAPKPTRNAVLVGAFVLVLLSAGVMVRASLNRRVGSDRDLKELRLRLMGEVPRLRLPRRGRSLLVALRLGRYSDSVGFLSAGIRNVLPDHPDGAPIVMVTSLFSGDGKSSMTASIADARAASGERVLVIDADLRRPSQVGLWQMAAHAAEWVNLPGADPLPGEEARDLLGALQHPDRAQARRLRENLHLISPRPASHDPGFLSSVAFRHAVAGWRGRYDLILVDCPPALAVADPLMLAPYVDGVLIVLAADRATMGGVQRLLDALVLANANVLGVVLNKVNPRERTTRYGYGYTQRPSVPLYRADTKEMKF</sequence>
<proteinExistence type="predicted"/>
<protein>
    <recommendedName>
        <fullName evidence="4">CobQ/CobB/MinD/ParA nucleotide binding domain-containing protein</fullName>
    </recommendedName>
</protein>
<dbReference type="CDD" id="cd05387">
    <property type="entry name" value="BY-kinase"/>
    <property type="match status" value="1"/>
</dbReference>
<keyword evidence="3" id="KW-0472">Membrane</keyword>
<feature type="transmembrane region" description="Helical" evidence="3">
    <location>
        <begin position="255"/>
        <end position="277"/>
    </location>
</feature>
<dbReference type="PANTHER" id="PTHR32309:SF31">
    <property type="entry name" value="CAPSULAR EXOPOLYSACCHARIDE FAMILY"/>
    <property type="match status" value="1"/>
</dbReference>
<keyword evidence="2" id="KW-0067">ATP-binding</keyword>
<keyword evidence="6" id="KW-1185">Reference proteome</keyword>
<evidence type="ECO:0000256" key="2">
    <source>
        <dbReference type="ARBA" id="ARBA00022840"/>
    </source>
</evidence>
<evidence type="ECO:0000313" key="6">
    <source>
        <dbReference type="Proteomes" id="UP000197208"/>
    </source>
</evidence>
<dbReference type="InterPro" id="IPR027417">
    <property type="entry name" value="P-loop_NTPase"/>
</dbReference>
<accession>A0A246BHR2</accession>
<comment type="caution">
    <text evidence="5">The sequence shown here is derived from an EMBL/GenBank/DDBJ whole genome shotgun (WGS) entry which is preliminary data.</text>
</comment>
<dbReference type="InterPro" id="IPR002586">
    <property type="entry name" value="CobQ/CobB/MinD/ParA_Nub-bd_dom"/>
</dbReference>
<dbReference type="Pfam" id="PF01656">
    <property type="entry name" value="CbiA"/>
    <property type="match status" value="1"/>
</dbReference>
<feature type="transmembrane region" description="Helical" evidence="3">
    <location>
        <begin position="20"/>
        <end position="39"/>
    </location>
</feature>
<reference evidence="5 6" key="1">
    <citation type="submission" date="2017-05" db="EMBL/GenBank/DDBJ databases">
        <title>De novo genome assembly of Deniococcus indicus strain DR1.</title>
        <authorList>
            <person name="Chauhan D."/>
            <person name="Yennamalli R.M."/>
            <person name="Priyadarshini R."/>
        </authorList>
    </citation>
    <scope>NUCLEOTIDE SEQUENCE [LARGE SCALE GENOMIC DNA]</scope>
    <source>
        <strain evidence="5 6">DR1</strain>
    </source>
</reference>
<organism evidence="5 6">
    <name type="scientific">Deinococcus indicus</name>
    <dbReference type="NCBI Taxonomy" id="223556"/>
    <lineage>
        <taxon>Bacteria</taxon>
        <taxon>Thermotogati</taxon>
        <taxon>Deinococcota</taxon>
        <taxon>Deinococci</taxon>
        <taxon>Deinococcales</taxon>
        <taxon>Deinococcaceae</taxon>
        <taxon>Deinococcus</taxon>
    </lineage>
</organism>
<dbReference type="EMBL" id="NHMK01000022">
    <property type="protein sequence ID" value="OWL94806.1"/>
    <property type="molecule type" value="Genomic_DNA"/>
</dbReference>
<evidence type="ECO:0000256" key="1">
    <source>
        <dbReference type="ARBA" id="ARBA00022741"/>
    </source>
</evidence>
<keyword evidence="3" id="KW-1133">Transmembrane helix</keyword>
<keyword evidence="1" id="KW-0547">Nucleotide-binding</keyword>
<evidence type="ECO:0000259" key="4">
    <source>
        <dbReference type="Pfam" id="PF01656"/>
    </source>
</evidence>